<evidence type="ECO:0000313" key="3">
    <source>
        <dbReference type="Proteomes" id="UP000064967"/>
    </source>
</evidence>
<dbReference type="OrthoDB" id="5451268at2"/>
<sequence length="567" mass="61473">MNAAESKEQLLARLRAIADNTVQARPATDAPSAARARSVAPEARAGAKSRRRKVPPPPSISRGDDDRVWIHETPDEVKVTDETVAAIATKAPSVFRMGQTLGEVEDAEFRPAASARVIDLASSVAVYFHESNDDGEVRETPVHPPRYLGERILARPSHPGVRVLEGIVRSPILRTDGSVCSIHGFDAQSKLFYAPTIAFPEVPSSASLDEAVAAYLRLSEPFADFPYEDRELGIACAISAILTLLSRHLIGLVPVKCTSASSPGSGKGLEADTITMIGLGVALPRSPWSADAEEQRKMLDGHARRNELAILLDNIVCPLGGASLERNVTSTVVDVRVLGRSETVSFPWRATVLANGNNIRFAGDMPRRTYLARIVPQDDRPDQRTNFRLSPLLDHVRINRARYVIDALTILSAHAKAGRPRAARDGGWGSFEEWTSVVADAVVFAGGRDPLGARVVRDAKTDTVREALDGLIRIWRAFGGAVGIELACAQVIERCGADDEARAFLDELLDEQVPSRSEKQTKAARLSVLLSRNADRWTMVDGSLLGFVQGSAGRFGRRWKLSAPRGA</sequence>
<protein>
    <submittedName>
        <fullName evidence="2">Uncharacterized protein</fullName>
    </submittedName>
</protein>
<reference evidence="2 3" key="1">
    <citation type="submission" date="2015-08" db="EMBL/GenBank/DDBJ databases">
        <authorList>
            <person name="Babu N.S."/>
            <person name="Beckwith C.J."/>
            <person name="Beseler K.G."/>
            <person name="Brison A."/>
            <person name="Carone J.V."/>
            <person name="Caskin T.P."/>
            <person name="Diamond M."/>
            <person name="Durham M.E."/>
            <person name="Foxe J.M."/>
            <person name="Go M."/>
            <person name="Henderson B.A."/>
            <person name="Jones I.B."/>
            <person name="McGettigan J.A."/>
            <person name="Micheletti S.J."/>
            <person name="Nasrallah M.E."/>
            <person name="Ortiz D."/>
            <person name="Piller C.R."/>
            <person name="Privatt S.R."/>
            <person name="Schneider S.L."/>
            <person name="Sharp S."/>
            <person name="Smith T.C."/>
            <person name="Stanton J.D."/>
            <person name="Ullery H.E."/>
            <person name="Wilson R.J."/>
            <person name="Serrano M.G."/>
            <person name="Buck G."/>
            <person name="Lee V."/>
            <person name="Wang Y."/>
            <person name="Carvalho R."/>
            <person name="Voegtly L."/>
            <person name="Shi R."/>
            <person name="Duckworth R."/>
            <person name="Johnson A."/>
            <person name="Loviza R."/>
            <person name="Walstead R."/>
            <person name="Shah Z."/>
            <person name="Kiflezghi M."/>
            <person name="Wade K."/>
            <person name="Ball S.L."/>
            <person name="Bradley K.W."/>
            <person name="Asai D.J."/>
            <person name="Bowman C.A."/>
            <person name="Russell D.A."/>
            <person name="Pope W.H."/>
            <person name="Jacobs-Sera D."/>
            <person name="Hendrix R.W."/>
            <person name="Hatfull G.F."/>
        </authorList>
    </citation>
    <scope>NUCLEOTIDE SEQUENCE [LARGE SCALE GENOMIC DNA]</scope>
    <source>
        <strain evidence="2 3">DSM 27648</strain>
    </source>
</reference>
<feature type="region of interest" description="Disordered" evidence="1">
    <location>
        <begin position="18"/>
        <end position="67"/>
    </location>
</feature>
<accession>A0A0K1Q7F2</accession>
<proteinExistence type="predicted"/>
<dbReference type="STRING" id="1391654.AKJ09_08322"/>
<feature type="compositionally biased region" description="Low complexity" evidence="1">
    <location>
        <begin position="30"/>
        <end position="44"/>
    </location>
</feature>
<dbReference type="Proteomes" id="UP000064967">
    <property type="component" value="Chromosome"/>
</dbReference>
<dbReference type="RefSeq" id="WP_146652717.1">
    <property type="nucleotide sequence ID" value="NZ_CP012333.1"/>
</dbReference>
<gene>
    <name evidence="2" type="ORF">AKJ09_08322</name>
</gene>
<name>A0A0K1Q7F2_9BACT</name>
<dbReference type="EMBL" id="CP012333">
    <property type="protein sequence ID" value="AKV01659.1"/>
    <property type="molecule type" value="Genomic_DNA"/>
</dbReference>
<organism evidence="2 3">
    <name type="scientific">Labilithrix luteola</name>
    <dbReference type="NCBI Taxonomy" id="1391654"/>
    <lineage>
        <taxon>Bacteria</taxon>
        <taxon>Pseudomonadati</taxon>
        <taxon>Myxococcota</taxon>
        <taxon>Polyangia</taxon>
        <taxon>Polyangiales</taxon>
        <taxon>Labilitrichaceae</taxon>
        <taxon>Labilithrix</taxon>
    </lineage>
</organism>
<evidence type="ECO:0000313" key="2">
    <source>
        <dbReference type="EMBL" id="AKV01659.1"/>
    </source>
</evidence>
<dbReference type="KEGG" id="llu:AKJ09_08322"/>
<keyword evidence="3" id="KW-1185">Reference proteome</keyword>
<evidence type="ECO:0000256" key="1">
    <source>
        <dbReference type="SAM" id="MobiDB-lite"/>
    </source>
</evidence>
<dbReference type="AlphaFoldDB" id="A0A0K1Q7F2"/>